<proteinExistence type="predicted"/>
<name>A0A382Q859_9ZZZZ</name>
<evidence type="ECO:0000256" key="3">
    <source>
        <dbReference type="ARBA" id="ARBA00022691"/>
    </source>
</evidence>
<evidence type="ECO:0000256" key="1">
    <source>
        <dbReference type="ARBA" id="ARBA00001966"/>
    </source>
</evidence>
<keyword evidence="3" id="KW-0949">S-adenosyl-L-methionine</keyword>
<keyword evidence="2" id="KW-0004">4Fe-4S</keyword>
<evidence type="ECO:0000256" key="4">
    <source>
        <dbReference type="ARBA" id="ARBA00022723"/>
    </source>
</evidence>
<dbReference type="GO" id="GO:0046872">
    <property type="term" value="F:metal ion binding"/>
    <property type="evidence" value="ECO:0007669"/>
    <property type="project" value="UniProtKB-KW"/>
</dbReference>
<evidence type="ECO:0000259" key="8">
    <source>
        <dbReference type="PROSITE" id="PS51918"/>
    </source>
</evidence>
<dbReference type="Gene3D" id="3.20.20.70">
    <property type="entry name" value="Aldolase class I"/>
    <property type="match status" value="1"/>
</dbReference>
<reference evidence="9" key="1">
    <citation type="submission" date="2018-05" db="EMBL/GenBank/DDBJ databases">
        <authorList>
            <person name="Lanie J.A."/>
            <person name="Ng W.-L."/>
            <person name="Kazmierczak K.M."/>
            <person name="Andrzejewski T.M."/>
            <person name="Davidsen T.M."/>
            <person name="Wayne K.J."/>
            <person name="Tettelin H."/>
            <person name="Glass J.I."/>
            <person name="Rusch D."/>
            <person name="Podicherti R."/>
            <person name="Tsui H.-C.T."/>
            <person name="Winkler M.E."/>
        </authorList>
    </citation>
    <scope>NUCLEOTIDE SEQUENCE</scope>
</reference>
<keyword evidence="4" id="KW-0479">Metal-binding</keyword>
<dbReference type="GO" id="GO:0016491">
    <property type="term" value="F:oxidoreductase activity"/>
    <property type="evidence" value="ECO:0007669"/>
    <property type="project" value="UniProtKB-KW"/>
</dbReference>
<comment type="cofactor">
    <cofactor evidence="1">
        <name>[4Fe-4S] cluster</name>
        <dbReference type="ChEBI" id="CHEBI:49883"/>
    </cofactor>
</comment>
<keyword evidence="5" id="KW-0560">Oxidoreductase</keyword>
<organism evidence="9">
    <name type="scientific">marine metagenome</name>
    <dbReference type="NCBI Taxonomy" id="408172"/>
    <lineage>
        <taxon>unclassified sequences</taxon>
        <taxon>metagenomes</taxon>
        <taxon>ecological metagenomes</taxon>
    </lineage>
</organism>
<dbReference type="InterPro" id="IPR000385">
    <property type="entry name" value="MoaA_NifB_PqqE_Fe-S-bd_CS"/>
</dbReference>
<dbReference type="SFLD" id="SFLDG01067">
    <property type="entry name" value="SPASM/twitch_domain_containing"/>
    <property type="match status" value="1"/>
</dbReference>
<keyword evidence="7" id="KW-0411">Iron-sulfur</keyword>
<dbReference type="InterPro" id="IPR013785">
    <property type="entry name" value="Aldolase_TIM"/>
</dbReference>
<dbReference type="CDD" id="cd01335">
    <property type="entry name" value="Radical_SAM"/>
    <property type="match status" value="1"/>
</dbReference>
<evidence type="ECO:0000313" key="9">
    <source>
        <dbReference type="EMBL" id="SVC81125.1"/>
    </source>
</evidence>
<dbReference type="InterPro" id="IPR050377">
    <property type="entry name" value="Radical_SAM_PqqE_MftC-like"/>
</dbReference>
<dbReference type="Pfam" id="PF04055">
    <property type="entry name" value="Radical_SAM"/>
    <property type="match status" value="1"/>
</dbReference>
<evidence type="ECO:0000256" key="6">
    <source>
        <dbReference type="ARBA" id="ARBA00023004"/>
    </source>
</evidence>
<accession>A0A382Q859</accession>
<gene>
    <name evidence="9" type="ORF">METZ01_LOCUS333979</name>
</gene>
<dbReference type="GO" id="GO:0051539">
    <property type="term" value="F:4 iron, 4 sulfur cluster binding"/>
    <property type="evidence" value="ECO:0007669"/>
    <property type="project" value="UniProtKB-KW"/>
</dbReference>
<evidence type="ECO:0000256" key="2">
    <source>
        <dbReference type="ARBA" id="ARBA00022485"/>
    </source>
</evidence>
<dbReference type="InterPro" id="IPR058240">
    <property type="entry name" value="rSAM_sf"/>
</dbReference>
<dbReference type="PROSITE" id="PS01305">
    <property type="entry name" value="MOAA_NIFB_PQQE"/>
    <property type="match status" value="1"/>
</dbReference>
<feature type="domain" description="Radical SAM core" evidence="8">
    <location>
        <begin position="20"/>
        <end position="239"/>
    </location>
</feature>
<dbReference type="PANTHER" id="PTHR11228">
    <property type="entry name" value="RADICAL SAM DOMAIN PROTEIN"/>
    <property type="match status" value="1"/>
</dbReference>
<dbReference type="PROSITE" id="PS51918">
    <property type="entry name" value="RADICAL_SAM"/>
    <property type="match status" value="1"/>
</dbReference>
<sequence>MTEFHDRHENLTEKIYNGELDLPHRYVFVLTNICNLRCDFCFQDRDRRDDAMTIDHWLSVVKQLPEYARVTLTGGEPLAFKQFEEIFHAVSDKYQCNMVTNGLLLNEQKIDLLLSKKNFKVLSISVDDIGNEIRDVKPKQWAKMLENVKYFHRRKKELKSDCILDIKTVVLDSNSQDLFSIHKYSVEKLGANTHAFQFLKGSDLQHSDTMIDMEEMFKPSAAPVYENIEIIYEQLELIRQYNQTSKSEAFVHPKVTDLSS</sequence>
<protein>
    <recommendedName>
        <fullName evidence="8">Radical SAM core domain-containing protein</fullName>
    </recommendedName>
</protein>
<dbReference type="EMBL" id="UINC01112291">
    <property type="protein sequence ID" value="SVC81125.1"/>
    <property type="molecule type" value="Genomic_DNA"/>
</dbReference>
<evidence type="ECO:0000256" key="7">
    <source>
        <dbReference type="ARBA" id="ARBA00023014"/>
    </source>
</evidence>
<dbReference type="AlphaFoldDB" id="A0A382Q859"/>
<evidence type="ECO:0000256" key="5">
    <source>
        <dbReference type="ARBA" id="ARBA00023002"/>
    </source>
</evidence>
<keyword evidence="6" id="KW-0408">Iron</keyword>
<dbReference type="SUPFAM" id="SSF102114">
    <property type="entry name" value="Radical SAM enzymes"/>
    <property type="match status" value="1"/>
</dbReference>
<dbReference type="SFLD" id="SFLDS00029">
    <property type="entry name" value="Radical_SAM"/>
    <property type="match status" value="1"/>
</dbReference>
<dbReference type="PANTHER" id="PTHR11228:SF7">
    <property type="entry name" value="PQQA PEPTIDE CYCLASE"/>
    <property type="match status" value="1"/>
</dbReference>
<feature type="non-terminal residue" evidence="9">
    <location>
        <position position="260"/>
    </location>
</feature>
<dbReference type="InterPro" id="IPR007197">
    <property type="entry name" value="rSAM"/>
</dbReference>